<dbReference type="SUPFAM" id="SSF103473">
    <property type="entry name" value="MFS general substrate transporter"/>
    <property type="match status" value="1"/>
</dbReference>
<dbReference type="PATRIC" id="fig|1304275.5.peg.2575"/>
<dbReference type="OrthoDB" id="9810614at2"/>
<evidence type="ECO:0000256" key="3">
    <source>
        <dbReference type="ARBA" id="ARBA00023136"/>
    </source>
</evidence>
<keyword evidence="7" id="KW-1185">Reference proteome</keyword>
<comment type="caution">
    <text evidence="6">The sequence shown here is derived from an EMBL/GenBank/DDBJ whole genome shotgun (WGS) entry which is preliminary data.</text>
</comment>
<feature type="transmembrane region" description="Helical" evidence="4">
    <location>
        <begin position="155"/>
        <end position="175"/>
    </location>
</feature>
<feature type="transmembrane region" description="Helical" evidence="4">
    <location>
        <begin position="328"/>
        <end position="348"/>
    </location>
</feature>
<evidence type="ECO:0000313" key="6">
    <source>
        <dbReference type="EMBL" id="KEZ76917.1"/>
    </source>
</evidence>
<dbReference type="InterPro" id="IPR020846">
    <property type="entry name" value="MFS_dom"/>
</dbReference>
<dbReference type="CDD" id="cd17477">
    <property type="entry name" value="MFS_YcaD_like"/>
    <property type="match status" value="1"/>
</dbReference>
<feature type="transmembrane region" description="Helical" evidence="4">
    <location>
        <begin position="131"/>
        <end position="149"/>
    </location>
</feature>
<sequence>MTGIFRAIAALLASVALLQFGNGLYSTLLTLRGASEGFSTLVLGLIMSGYFVGFVGGTWTSGRLIARMGHIRTFGFCAAIAASIALINAIWIDPWLWIVLRVIYGLVFIALMTVIESWLNSQAGAGNRGLTFALYMVVNLGALALAQQGLRIAPIHGFVLFSVVAIFISWALLPITSTRRVQPTVVARPKSSLRTWLGFAPLAVVSAGLSGLAMGAFWGLAPVYAYRLGFDTSGVSVMMSATIAGGALLQIPIGRFSDHGDRRRVMTWVTFAAAALAALMPWAPNHMFVMVLFGLWGGAAFSLYPLAVAQLIDQLRPEEIVAGSADMLVVQGLGSALGPLMAAAVMSWLGPQGLPWYIAIVLAALGAYSLYRRRRVSPLTAGEAAHFEPMVQSGAEAMALLGTERQLELFEAREHDAESHGKP</sequence>
<feature type="transmembrane region" description="Helical" evidence="4">
    <location>
        <begin position="288"/>
        <end position="307"/>
    </location>
</feature>
<keyword evidence="2 4" id="KW-1133">Transmembrane helix</keyword>
<evidence type="ECO:0000256" key="2">
    <source>
        <dbReference type="ARBA" id="ARBA00022989"/>
    </source>
</evidence>
<dbReference type="InterPro" id="IPR036259">
    <property type="entry name" value="MFS_trans_sf"/>
</dbReference>
<dbReference type="GO" id="GO:0005886">
    <property type="term" value="C:plasma membrane"/>
    <property type="evidence" value="ECO:0007669"/>
    <property type="project" value="TreeGrafter"/>
</dbReference>
<dbReference type="InterPro" id="IPR047200">
    <property type="entry name" value="MFS_YcaD-like"/>
</dbReference>
<dbReference type="EMBL" id="APNK01000020">
    <property type="protein sequence ID" value="KEZ76917.1"/>
    <property type="molecule type" value="Genomic_DNA"/>
</dbReference>
<dbReference type="PANTHER" id="PTHR23521">
    <property type="entry name" value="TRANSPORTER MFS SUPERFAMILY"/>
    <property type="match status" value="1"/>
</dbReference>
<feature type="transmembrane region" description="Helical" evidence="4">
    <location>
        <begin position="354"/>
        <end position="371"/>
    </location>
</feature>
<dbReference type="STRING" id="1304275.C41B8_12619"/>
<keyword evidence="3 4" id="KW-0472">Membrane</keyword>
<dbReference type="Gene3D" id="1.20.1250.20">
    <property type="entry name" value="MFS general substrate transporter like domains"/>
    <property type="match status" value="2"/>
</dbReference>
<keyword evidence="1 4" id="KW-0812">Transmembrane</keyword>
<feature type="transmembrane region" description="Helical" evidence="4">
    <location>
        <begin position="233"/>
        <end position="253"/>
    </location>
</feature>
<dbReference type="eggNOG" id="COG2814">
    <property type="taxonomic scope" value="Bacteria"/>
</dbReference>
<dbReference type="Proteomes" id="UP000028302">
    <property type="component" value="Unassembled WGS sequence"/>
</dbReference>
<protein>
    <submittedName>
        <fullName evidence="6">MFS-type transporter ycaD</fullName>
    </submittedName>
</protein>
<feature type="domain" description="Major facilitator superfamily (MFS) profile" evidence="5">
    <location>
        <begin position="199"/>
        <end position="423"/>
    </location>
</feature>
<evidence type="ECO:0000313" key="7">
    <source>
        <dbReference type="Proteomes" id="UP000028302"/>
    </source>
</evidence>
<proteinExistence type="predicted"/>
<evidence type="ECO:0000259" key="5">
    <source>
        <dbReference type="PROSITE" id="PS50850"/>
    </source>
</evidence>
<feature type="transmembrane region" description="Helical" evidence="4">
    <location>
        <begin position="98"/>
        <end position="119"/>
    </location>
</feature>
<evidence type="ECO:0000256" key="1">
    <source>
        <dbReference type="ARBA" id="ARBA00022692"/>
    </source>
</evidence>
<accession>A0A084IJN3</accession>
<dbReference type="AlphaFoldDB" id="A0A084IJN3"/>
<dbReference type="PANTHER" id="PTHR23521:SF3">
    <property type="entry name" value="MFS TRANSPORTER"/>
    <property type="match status" value="1"/>
</dbReference>
<dbReference type="Pfam" id="PF07690">
    <property type="entry name" value="MFS_1"/>
    <property type="match status" value="1"/>
</dbReference>
<feature type="transmembrane region" description="Helical" evidence="4">
    <location>
        <begin position="39"/>
        <end position="59"/>
    </location>
</feature>
<organism evidence="6 7">
    <name type="scientific">Salinisphaera hydrothermalis (strain C41B8)</name>
    <dbReference type="NCBI Taxonomy" id="1304275"/>
    <lineage>
        <taxon>Bacteria</taxon>
        <taxon>Pseudomonadati</taxon>
        <taxon>Pseudomonadota</taxon>
        <taxon>Gammaproteobacteria</taxon>
        <taxon>Salinisphaerales</taxon>
        <taxon>Salinisphaeraceae</taxon>
        <taxon>Salinisphaera</taxon>
    </lineage>
</organism>
<dbReference type="PROSITE" id="PS50850">
    <property type="entry name" value="MFS"/>
    <property type="match status" value="1"/>
</dbReference>
<dbReference type="InterPro" id="IPR011701">
    <property type="entry name" value="MFS"/>
</dbReference>
<gene>
    <name evidence="6" type="ORF">C41B8_12619</name>
</gene>
<feature type="transmembrane region" description="Helical" evidence="4">
    <location>
        <begin position="265"/>
        <end position="282"/>
    </location>
</feature>
<dbReference type="RefSeq" id="WP_037338762.1">
    <property type="nucleotide sequence ID" value="NZ_APNK01000020.1"/>
</dbReference>
<dbReference type="GO" id="GO:0022857">
    <property type="term" value="F:transmembrane transporter activity"/>
    <property type="evidence" value="ECO:0007669"/>
    <property type="project" value="InterPro"/>
</dbReference>
<feature type="transmembrane region" description="Helical" evidence="4">
    <location>
        <begin position="196"/>
        <end position="221"/>
    </location>
</feature>
<name>A0A084IJN3_SALHC</name>
<feature type="transmembrane region" description="Helical" evidence="4">
    <location>
        <begin position="71"/>
        <end position="92"/>
    </location>
</feature>
<evidence type="ECO:0000256" key="4">
    <source>
        <dbReference type="SAM" id="Phobius"/>
    </source>
</evidence>
<reference evidence="6 7" key="1">
    <citation type="submission" date="2013-03" db="EMBL/GenBank/DDBJ databases">
        <title>Salinisphaera hydrothermalis C41B8 Genome Sequencing.</title>
        <authorList>
            <person name="Li C."/>
            <person name="Lai Q."/>
            <person name="Shao Z."/>
        </authorList>
    </citation>
    <scope>NUCLEOTIDE SEQUENCE [LARGE SCALE GENOMIC DNA]</scope>
    <source>
        <strain evidence="6 7">C41B8</strain>
    </source>
</reference>